<dbReference type="EMBL" id="MT141427">
    <property type="protein sequence ID" value="QJA60994.1"/>
    <property type="molecule type" value="Genomic_DNA"/>
</dbReference>
<reference evidence="1" key="1">
    <citation type="submission" date="2020-03" db="EMBL/GenBank/DDBJ databases">
        <title>The deep terrestrial virosphere.</title>
        <authorList>
            <person name="Holmfeldt K."/>
            <person name="Nilsson E."/>
            <person name="Simone D."/>
            <person name="Lopez-Fernandez M."/>
            <person name="Wu X."/>
            <person name="de Brujin I."/>
            <person name="Lundin D."/>
            <person name="Andersson A."/>
            <person name="Bertilsson S."/>
            <person name="Dopson M."/>
        </authorList>
    </citation>
    <scope>NUCLEOTIDE SEQUENCE</scope>
    <source>
        <strain evidence="2">MM415A00400</strain>
        <strain evidence="1">MM415B01011</strain>
    </source>
</reference>
<dbReference type="EMBL" id="MT142490">
    <property type="protein sequence ID" value="QJA82548.1"/>
    <property type="molecule type" value="Genomic_DNA"/>
</dbReference>
<accession>A0A6M3IUB1</accession>
<evidence type="ECO:0000313" key="2">
    <source>
        <dbReference type="EMBL" id="QJA82548.1"/>
    </source>
</evidence>
<gene>
    <name evidence="2" type="ORF">MM415A00400_0021</name>
    <name evidence="1" type="ORF">MM415B01011_0029</name>
</gene>
<name>A0A6M3IUB1_9ZZZZ</name>
<organism evidence="1">
    <name type="scientific">viral metagenome</name>
    <dbReference type="NCBI Taxonomy" id="1070528"/>
    <lineage>
        <taxon>unclassified sequences</taxon>
        <taxon>metagenomes</taxon>
        <taxon>organismal metagenomes</taxon>
    </lineage>
</organism>
<proteinExistence type="predicted"/>
<dbReference type="AlphaFoldDB" id="A0A6M3IUB1"/>
<sequence length="128" mass="13342">MGAAKTSISRNWASASIGFDASASISGSLLSFGRPIVSLAMPQNWTPACILFEVQACPGGTFHRLRSDDGATYVQMMGAASSAMGASLILDKVGSWHAFRMLSGSVNSGAIEGIQQACARTFAFFLEG</sequence>
<evidence type="ECO:0000313" key="1">
    <source>
        <dbReference type="EMBL" id="QJA60994.1"/>
    </source>
</evidence>
<protein>
    <submittedName>
        <fullName evidence="1">Uncharacterized protein</fullName>
    </submittedName>
</protein>